<dbReference type="InterPro" id="IPR021812">
    <property type="entry name" value="DUF3391"/>
</dbReference>
<dbReference type="EMBL" id="VJNA01000028">
    <property type="protein sequence ID" value="TSE22518.1"/>
    <property type="molecule type" value="Genomic_DNA"/>
</dbReference>
<dbReference type="AlphaFoldDB" id="A0A554WG10"/>
<feature type="region of interest" description="Disordered" evidence="1">
    <location>
        <begin position="55"/>
        <end position="93"/>
    </location>
</feature>
<dbReference type="Pfam" id="PF11871">
    <property type="entry name" value="DUF3391"/>
    <property type="match status" value="1"/>
</dbReference>
<reference evidence="3 4" key="1">
    <citation type="submission" date="2019-07" db="EMBL/GenBank/DDBJ databases">
        <title>Tepidimonas aquatica CLN-1 draft genome.</title>
        <authorList>
            <person name="Da Costa M.S."/>
            <person name="Froufe H.J.C."/>
            <person name="Egas C."/>
            <person name="Albuquerque L."/>
        </authorList>
    </citation>
    <scope>NUCLEOTIDE SEQUENCE [LARGE SCALE GENOMIC DNA]</scope>
    <source>
        <strain evidence="3 4">CLN-1</strain>
    </source>
</reference>
<dbReference type="SUPFAM" id="SSF109604">
    <property type="entry name" value="HD-domain/PDEase-like"/>
    <property type="match status" value="1"/>
</dbReference>
<proteinExistence type="predicted"/>
<dbReference type="PANTHER" id="PTHR43155">
    <property type="entry name" value="CYCLIC DI-GMP PHOSPHODIESTERASE PA4108-RELATED"/>
    <property type="match status" value="1"/>
</dbReference>
<feature type="compositionally biased region" description="Basic and acidic residues" evidence="1">
    <location>
        <begin position="55"/>
        <end position="64"/>
    </location>
</feature>
<dbReference type="InterPro" id="IPR037522">
    <property type="entry name" value="HD_GYP_dom"/>
</dbReference>
<organism evidence="3 4">
    <name type="scientific">Tepidimonas aquatica</name>
    <dbReference type="NCBI Taxonomy" id="247482"/>
    <lineage>
        <taxon>Bacteria</taxon>
        <taxon>Pseudomonadati</taxon>
        <taxon>Pseudomonadota</taxon>
        <taxon>Betaproteobacteria</taxon>
        <taxon>Burkholderiales</taxon>
        <taxon>Tepidimonas</taxon>
    </lineage>
</organism>
<feature type="domain" description="HD-GYP" evidence="2">
    <location>
        <begin position="143"/>
        <end position="243"/>
    </location>
</feature>
<dbReference type="RefSeq" id="WP_144326581.1">
    <property type="nucleotide sequence ID" value="NZ_VJNA01000028.1"/>
</dbReference>
<name>A0A554WG10_9BURK</name>
<evidence type="ECO:0000256" key="1">
    <source>
        <dbReference type="SAM" id="MobiDB-lite"/>
    </source>
</evidence>
<dbReference type="OrthoDB" id="9774747at2"/>
<dbReference type="Pfam" id="PF13487">
    <property type="entry name" value="HD_5"/>
    <property type="match status" value="1"/>
</dbReference>
<dbReference type="Gene3D" id="1.10.3210.10">
    <property type="entry name" value="Hypothetical protein af1432"/>
    <property type="match status" value="1"/>
</dbReference>
<accession>A0A554WG10</accession>
<dbReference type="NCBIfam" id="TIGR00277">
    <property type="entry name" value="HDIG"/>
    <property type="match status" value="1"/>
</dbReference>
<comment type="caution">
    <text evidence="3">The sequence shown here is derived from an EMBL/GenBank/DDBJ whole genome shotgun (WGS) entry which is preliminary data.</text>
</comment>
<evidence type="ECO:0000313" key="3">
    <source>
        <dbReference type="EMBL" id="TSE22518.1"/>
    </source>
</evidence>
<protein>
    <submittedName>
        <fullName evidence="3">HDIG: HDIG domain protein</fullName>
    </submittedName>
</protein>
<dbReference type="PANTHER" id="PTHR43155:SF2">
    <property type="entry name" value="CYCLIC DI-GMP PHOSPHODIESTERASE PA4108"/>
    <property type="match status" value="1"/>
</dbReference>
<sequence>MTDPALPVIAVDELRVGHYVLLDLGWMDHPFARNNFRIESTRQIETIRALGLTRVRIDPARSDPESDPEPPSAQPGADTPDAATAGRGADPRRAALAAQRRALQQCERRYHDGARRYKALVEDVERAPEAAGAQARALVGELVGDIGGHAESAIRLLGDIQGDRGAQHAMNVTVLALLLGRALGFEAPALQALGQAALLHDIGKLRLPEVVRHKDDAFTPAQLKAYQSHPDEGAALVRAMGLD</sequence>
<feature type="compositionally biased region" description="Low complexity" evidence="1">
    <location>
        <begin position="74"/>
        <end position="93"/>
    </location>
</feature>
<dbReference type="InterPro" id="IPR006675">
    <property type="entry name" value="HDIG_dom"/>
</dbReference>
<keyword evidence="4" id="KW-1185">Reference proteome</keyword>
<evidence type="ECO:0000259" key="2">
    <source>
        <dbReference type="PROSITE" id="PS51832"/>
    </source>
</evidence>
<gene>
    <name evidence="3" type="ORF">Taqua_02039</name>
</gene>
<evidence type="ECO:0000313" key="4">
    <source>
        <dbReference type="Proteomes" id="UP000318554"/>
    </source>
</evidence>
<dbReference type="PROSITE" id="PS51832">
    <property type="entry name" value="HD_GYP"/>
    <property type="match status" value="1"/>
</dbReference>
<dbReference type="Proteomes" id="UP000318554">
    <property type="component" value="Unassembled WGS sequence"/>
</dbReference>